<sequence length="35" mass="4302">MHCRSRKLAIQCRQHYFYNANGIIRSQYRSSTLWL</sequence>
<proteinExistence type="predicted"/>
<name>A0A0M3IAT7_ASCLU</name>
<accession>A0A0M3IAT7</accession>
<protein>
    <submittedName>
        <fullName evidence="2">Uncharacterized protein</fullName>
    </submittedName>
</protein>
<evidence type="ECO:0000313" key="1">
    <source>
        <dbReference type="Proteomes" id="UP000036681"/>
    </source>
</evidence>
<dbReference type="AlphaFoldDB" id="A0A0M3IAT7"/>
<reference evidence="2" key="1">
    <citation type="submission" date="2017-02" db="UniProtKB">
        <authorList>
            <consortium name="WormBaseParasite"/>
        </authorList>
    </citation>
    <scope>IDENTIFICATION</scope>
</reference>
<keyword evidence="1" id="KW-1185">Reference proteome</keyword>
<organism evidence="1 2">
    <name type="scientific">Ascaris lumbricoides</name>
    <name type="common">Giant roundworm</name>
    <dbReference type="NCBI Taxonomy" id="6252"/>
    <lineage>
        <taxon>Eukaryota</taxon>
        <taxon>Metazoa</taxon>
        <taxon>Ecdysozoa</taxon>
        <taxon>Nematoda</taxon>
        <taxon>Chromadorea</taxon>
        <taxon>Rhabditida</taxon>
        <taxon>Spirurina</taxon>
        <taxon>Ascaridomorpha</taxon>
        <taxon>Ascaridoidea</taxon>
        <taxon>Ascarididae</taxon>
        <taxon>Ascaris</taxon>
    </lineage>
</organism>
<dbReference type="WBParaSite" id="ALUE_0001473701-mRNA-1">
    <property type="protein sequence ID" value="ALUE_0001473701-mRNA-1"/>
    <property type="gene ID" value="ALUE_0001473701"/>
</dbReference>
<dbReference type="Proteomes" id="UP000036681">
    <property type="component" value="Unplaced"/>
</dbReference>
<evidence type="ECO:0000313" key="2">
    <source>
        <dbReference type="WBParaSite" id="ALUE_0001473701-mRNA-1"/>
    </source>
</evidence>